<accession>A0A0A5GF24</accession>
<evidence type="ECO:0000256" key="1">
    <source>
        <dbReference type="ARBA" id="ARBA00023125"/>
    </source>
</evidence>
<dbReference type="EMBL" id="AVPE01000020">
    <property type="protein sequence ID" value="KGX89720.1"/>
    <property type="molecule type" value="Genomic_DNA"/>
</dbReference>
<keyword evidence="1" id="KW-0238">DNA-binding</keyword>
<dbReference type="Pfam" id="PF13411">
    <property type="entry name" value="MerR_1"/>
    <property type="match status" value="1"/>
</dbReference>
<dbReference type="InterPro" id="IPR009061">
    <property type="entry name" value="DNA-bd_dom_put_sf"/>
</dbReference>
<dbReference type="PANTHER" id="PTHR30204">
    <property type="entry name" value="REDOX-CYCLING DRUG-SENSING TRANSCRIPTIONAL ACTIVATOR SOXR"/>
    <property type="match status" value="1"/>
</dbReference>
<dbReference type="PANTHER" id="PTHR30204:SF82">
    <property type="entry name" value="TRANSCRIPTIONAL REGULATOR, MERR FAMILY"/>
    <property type="match status" value="1"/>
</dbReference>
<dbReference type="Gene3D" id="1.10.1660.10">
    <property type="match status" value="1"/>
</dbReference>
<keyword evidence="4" id="KW-1185">Reference proteome</keyword>
<sequence>MYTIKEVAERLQLKPHTLRYYEQEGILTPARQDNGRRVYSEQDLKGLQFVQKLRETQMPIAKIKEYVQLAHEGEHTAQERLAILEKHRTFIQTQLKQLMATEELIDYKVETYKRMIEEKDTPSPVEQ</sequence>
<organism evidence="3 4">
    <name type="scientific">Pontibacillus halophilus JSM 076056 = DSM 19796</name>
    <dbReference type="NCBI Taxonomy" id="1385510"/>
    <lineage>
        <taxon>Bacteria</taxon>
        <taxon>Bacillati</taxon>
        <taxon>Bacillota</taxon>
        <taxon>Bacilli</taxon>
        <taxon>Bacillales</taxon>
        <taxon>Bacillaceae</taxon>
        <taxon>Pontibacillus</taxon>
    </lineage>
</organism>
<proteinExistence type="predicted"/>
<dbReference type="SMART" id="SM00422">
    <property type="entry name" value="HTH_MERR"/>
    <property type="match status" value="1"/>
</dbReference>
<evidence type="ECO:0000313" key="3">
    <source>
        <dbReference type="EMBL" id="KGX89720.1"/>
    </source>
</evidence>
<dbReference type="PROSITE" id="PS50937">
    <property type="entry name" value="HTH_MERR_2"/>
    <property type="match status" value="1"/>
</dbReference>
<dbReference type="eggNOG" id="COG0789">
    <property type="taxonomic scope" value="Bacteria"/>
</dbReference>
<dbReference type="InterPro" id="IPR047057">
    <property type="entry name" value="MerR_fam"/>
</dbReference>
<dbReference type="Proteomes" id="UP000030528">
    <property type="component" value="Unassembled WGS sequence"/>
</dbReference>
<dbReference type="GO" id="GO:0003677">
    <property type="term" value="F:DNA binding"/>
    <property type="evidence" value="ECO:0007669"/>
    <property type="project" value="UniProtKB-KW"/>
</dbReference>
<dbReference type="AlphaFoldDB" id="A0A0A5GF24"/>
<name>A0A0A5GF24_9BACI</name>
<feature type="domain" description="HTH merR-type" evidence="2">
    <location>
        <begin position="1"/>
        <end position="69"/>
    </location>
</feature>
<dbReference type="STRING" id="1385510.GCA_000425205_02239"/>
<dbReference type="CDD" id="cd01109">
    <property type="entry name" value="HTH_YyaN"/>
    <property type="match status" value="1"/>
</dbReference>
<evidence type="ECO:0000259" key="2">
    <source>
        <dbReference type="PROSITE" id="PS50937"/>
    </source>
</evidence>
<dbReference type="InterPro" id="IPR000551">
    <property type="entry name" value="MerR-type_HTH_dom"/>
</dbReference>
<reference evidence="3 4" key="1">
    <citation type="submission" date="2013-08" db="EMBL/GenBank/DDBJ databases">
        <authorList>
            <person name="Huang J."/>
            <person name="Wang G."/>
        </authorList>
    </citation>
    <scope>NUCLEOTIDE SEQUENCE [LARGE SCALE GENOMIC DNA]</scope>
    <source>
        <strain evidence="3 4">JSM 076056</strain>
    </source>
</reference>
<protein>
    <submittedName>
        <fullName evidence="3">MerR family transcriptional regulator</fullName>
    </submittedName>
</protein>
<dbReference type="RefSeq" id="WP_026800592.1">
    <property type="nucleotide sequence ID" value="NZ_AULI01000008.1"/>
</dbReference>
<evidence type="ECO:0000313" key="4">
    <source>
        <dbReference type="Proteomes" id="UP000030528"/>
    </source>
</evidence>
<dbReference type="OrthoDB" id="9811174at2"/>
<gene>
    <name evidence="3" type="ORF">N781_15950</name>
</gene>
<dbReference type="GO" id="GO:0003700">
    <property type="term" value="F:DNA-binding transcription factor activity"/>
    <property type="evidence" value="ECO:0007669"/>
    <property type="project" value="InterPro"/>
</dbReference>
<dbReference type="SUPFAM" id="SSF46955">
    <property type="entry name" value="Putative DNA-binding domain"/>
    <property type="match status" value="1"/>
</dbReference>
<comment type="caution">
    <text evidence="3">The sequence shown here is derived from an EMBL/GenBank/DDBJ whole genome shotgun (WGS) entry which is preliminary data.</text>
</comment>